<organism evidence="5 6">
    <name type="scientific">Hoeflea marina</name>
    <dbReference type="NCBI Taxonomy" id="274592"/>
    <lineage>
        <taxon>Bacteria</taxon>
        <taxon>Pseudomonadati</taxon>
        <taxon>Pseudomonadota</taxon>
        <taxon>Alphaproteobacteria</taxon>
        <taxon>Hyphomicrobiales</taxon>
        <taxon>Rhizobiaceae</taxon>
        <taxon>Hoeflea</taxon>
    </lineage>
</organism>
<evidence type="ECO:0000259" key="4">
    <source>
        <dbReference type="PROSITE" id="PS50949"/>
    </source>
</evidence>
<proteinExistence type="predicted"/>
<protein>
    <submittedName>
        <fullName evidence="5">GntR family transcriptional regulator</fullName>
    </submittedName>
</protein>
<dbReference type="SMART" id="SM00895">
    <property type="entry name" value="FCD"/>
    <property type="match status" value="1"/>
</dbReference>
<dbReference type="InterPro" id="IPR036388">
    <property type="entry name" value="WH-like_DNA-bd_sf"/>
</dbReference>
<dbReference type="GO" id="GO:0003700">
    <property type="term" value="F:DNA-binding transcription factor activity"/>
    <property type="evidence" value="ECO:0007669"/>
    <property type="project" value="InterPro"/>
</dbReference>
<evidence type="ECO:0000256" key="1">
    <source>
        <dbReference type="ARBA" id="ARBA00023015"/>
    </source>
</evidence>
<dbReference type="GO" id="GO:0003677">
    <property type="term" value="F:DNA binding"/>
    <property type="evidence" value="ECO:0007669"/>
    <property type="project" value="UniProtKB-KW"/>
</dbReference>
<keyword evidence="3" id="KW-0804">Transcription</keyword>
<dbReference type="InterPro" id="IPR036390">
    <property type="entry name" value="WH_DNA-bd_sf"/>
</dbReference>
<dbReference type="OrthoDB" id="7768882at2"/>
<evidence type="ECO:0000313" key="5">
    <source>
        <dbReference type="EMBL" id="PWW04476.1"/>
    </source>
</evidence>
<keyword evidence="6" id="KW-1185">Reference proteome</keyword>
<dbReference type="Gene3D" id="1.20.120.530">
    <property type="entry name" value="GntR ligand-binding domain-like"/>
    <property type="match status" value="1"/>
</dbReference>
<dbReference type="RefSeq" id="WP_110030905.1">
    <property type="nucleotide sequence ID" value="NZ_QGTR01000001.1"/>
</dbReference>
<dbReference type="AlphaFoldDB" id="A0A317PW04"/>
<dbReference type="InterPro" id="IPR000524">
    <property type="entry name" value="Tscrpt_reg_HTH_GntR"/>
</dbReference>
<dbReference type="EMBL" id="QGTR01000001">
    <property type="protein sequence ID" value="PWW04476.1"/>
    <property type="molecule type" value="Genomic_DNA"/>
</dbReference>
<dbReference type="PANTHER" id="PTHR43537:SF45">
    <property type="entry name" value="GNTR FAMILY REGULATORY PROTEIN"/>
    <property type="match status" value="1"/>
</dbReference>
<evidence type="ECO:0000256" key="3">
    <source>
        <dbReference type="ARBA" id="ARBA00023163"/>
    </source>
</evidence>
<reference evidence="5 6" key="1">
    <citation type="submission" date="2018-05" db="EMBL/GenBank/DDBJ databases">
        <title>Genomic Encyclopedia of Type Strains, Phase IV (KMG-IV): sequencing the most valuable type-strain genomes for metagenomic binning, comparative biology and taxonomic classification.</title>
        <authorList>
            <person name="Goeker M."/>
        </authorList>
    </citation>
    <scope>NUCLEOTIDE SEQUENCE [LARGE SCALE GENOMIC DNA]</scope>
    <source>
        <strain evidence="5 6">DSM 16791</strain>
    </source>
</reference>
<dbReference type="Pfam" id="PF00392">
    <property type="entry name" value="GntR"/>
    <property type="match status" value="1"/>
</dbReference>
<gene>
    <name evidence="5" type="ORF">DFR52_1011175</name>
</gene>
<dbReference type="Gene3D" id="1.10.10.10">
    <property type="entry name" value="Winged helix-like DNA-binding domain superfamily/Winged helix DNA-binding domain"/>
    <property type="match status" value="1"/>
</dbReference>
<accession>A0A317PW04</accession>
<evidence type="ECO:0000256" key="2">
    <source>
        <dbReference type="ARBA" id="ARBA00023125"/>
    </source>
</evidence>
<dbReference type="SUPFAM" id="SSF48008">
    <property type="entry name" value="GntR ligand-binding domain-like"/>
    <property type="match status" value="1"/>
</dbReference>
<name>A0A317PW04_9HYPH</name>
<dbReference type="PANTHER" id="PTHR43537">
    <property type="entry name" value="TRANSCRIPTIONAL REGULATOR, GNTR FAMILY"/>
    <property type="match status" value="1"/>
</dbReference>
<dbReference type="InterPro" id="IPR011711">
    <property type="entry name" value="GntR_C"/>
</dbReference>
<keyword evidence="2" id="KW-0238">DNA-binding</keyword>
<dbReference type="SUPFAM" id="SSF46785">
    <property type="entry name" value="Winged helix' DNA-binding domain"/>
    <property type="match status" value="1"/>
</dbReference>
<keyword evidence="1" id="KW-0805">Transcription regulation</keyword>
<feature type="domain" description="HTH gntR-type" evidence="4">
    <location>
        <begin position="16"/>
        <end position="83"/>
    </location>
</feature>
<evidence type="ECO:0000313" key="6">
    <source>
        <dbReference type="Proteomes" id="UP000246352"/>
    </source>
</evidence>
<dbReference type="Pfam" id="PF07729">
    <property type="entry name" value="FCD"/>
    <property type="match status" value="1"/>
</dbReference>
<dbReference type="InterPro" id="IPR008920">
    <property type="entry name" value="TF_FadR/GntR_C"/>
</dbReference>
<dbReference type="Proteomes" id="UP000246352">
    <property type="component" value="Unassembled WGS sequence"/>
</dbReference>
<dbReference type="PROSITE" id="PS50949">
    <property type="entry name" value="HTH_GNTR"/>
    <property type="match status" value="1"/>
</dbReference>
<sequence length="228" mass="25656">MISAPQPPQNKDGEPLKLREQAYEGYTRSLLSQEIRPGQFITQRQLVEITGFPLGAIRELVPRLEAEGLIRTAPQRGMQVPQVDLNLVRNAFQFREFIEVAAVRLFAVNADPALVARLRASHEEIVARHRDGREEGLMQDAEAVDLHLHEAIIDALGNDIVSQAYRVNWIKIKLIRLAETRLYVPMIPSVIGEHMAIIEALEARDPEAAASAMHEHIEVARRRAINMG</sequence>
<comment type="caution">
    <text evidence="5">The sequence shown here is derived from an EMBL/GenBank/DDBJ whole genome shotgun (WGS) entry which is preliminary data.</text>
</comment>